<evidence type="ECO:0000313" key="3">
    <source>
        <dbReference type="EMBL" id="KAG9491920.1"/>
    </source>
</evidence>
<dbReference type="OrthoDB" id="6160353at2759"/>
<accession>A0A8J6FRZ7</accession>
<reference evidence="3" key="1">
    <citation type="thesis" date="2020" institute="ProQuest LLC" country="789 East Eisenhower Parkway, Ann Arbor, MI, USA">
        <title>Comparative Genomics and Chromosome Evolution.</title>
        <authorList>
            <person name="Mudd A.B."/>
        </authorList>
    </citation>
    <scope>NUCLEOTIDE SEQUENCE</scope>
    <source>
        <strain evidence="3">HN-11 Male</strain>
        <tissue evidence="3">Kidney and liver</tissue>
    </source>
</reference>
<feature type="compositionally biased region" description="Polar residues" evidence="1">
    <location>
        <begin position="631"/>
        <end position="646"/>
    </location>
</feature>
<feature type="compositionally biased region" description="Acidic residues" evidence="1">
    <location>
        <begin position="333"/>
        <end position="348"/>
    </location>
</feature>
<feature type="region of interest" description="Disordered" evidence="1">
    <location>
        <begin position="1382"/>
        <end position="1404"/>
    </location>
</feature>
<feature type="domain" description="USP" evidence="2">
    <location>
        <begin position="783"/>
        <end position="1051"/>
    </location>
</feature>
<evidence type="ECO:0000313" key="4">
    <source>
        <dbReference type="Proteomes" id="UP000770717"/>
    </source>
</evidence>
<dbReference type="InterPro" id="IPR028889">
    <property type="entry name" value="USP"/>
</dbReference>
<dbReference type="GO" id="GO:0016926">
    <property type="term" value="P:protein desumoylation"/>
    <property type="evidence" value="ECO:0007669"/>
    <property type="project" value="TreeGrafter"/>
</dbReference>
<dbReference type="Proteomes" id="UP000770717">
    <property type="component" value="Unassembled WGS sequence"/>
</dbReference>
<keyword evidence="4" id="KW-1185">Reference proteome</keyword>
<feature type="compositionally biased region" description="Polar residues" evidence="1">
    <location>
        <begin position="1491"/>
        <end position="1509"/>
    </location>
</feature>
<dbReference type="Pfam" id="PF15499">
    <property type="entry name" value="Peptidase_C98"/>
    <property type="match status" value="1"/>
</dbReference>
<feature type="region of interest" description="Disordered" evidence="1">
    <location>
        <begin position="324"/>
        <end position="350"/>
    </location>
</feature>
<protein>
    <recommendedName>
        <fullName evidence="2">USP domain-containing protein</fullName>
    </recommendedName>
</protein>
<dbReference type="EMBL" id="WNTK01000001">
    <property type="protein sequence ID" value="KAG9491920.1"/>
    <property type="molecule type" value="Genomic_DNA"/>
</dbReference>
<dbReference type="InterPro" id="IPR029388">
    <property type="entry name" value="DUF4650"/>
</dbReference>
<gene>
    <name evidence="3" type="ORF">GDO78_000426</name>
</gene>
<feature type="region of interest" description="Disordered" evidence="1">
    <location>
        <begin position="1309"/>
        <end position="1334"/>
    </location>
</feature>
<dbReference type="Pfam" id="PF15509">
    <property type="entry name" value="DUF4650"/>
    <property type="match status" value="1"/>
</dbReference>
<dbReference type="PROSITE" id="PS50235">
    <property type="entry name" value="USP_3"/>
    <property type="match status" value="1"/>
</dbReference>
<dbReference type="PANTHER" id="PTHR15294:SF3">
    <property type="entry name" value="SUMO-SPECIFIC ISOPEPTIDASE USPL1"/>
    <property type="match status" value="1"/>
</dbReference>
<proteinExistence type="predicted"/>
<comment type="caution">
    <text evidence="3">The sequence shown here is derived from an EMBL/GenBank/DDBJ whole genome shotgun (WGS) entry which is preliminary data.</text>
</comment>
<evidence type="ECO:0000256" key="1">
    <source>
        <dbReference type="SAM" id="MobiDB-lite"/>
    </source>
</evidence>
<feature type="compositionally biased region" description="Polar residues" evidence="1">
    <location>
        <begin position="156"/>
        <end position="175"/>
    </location>
</feature>
<organism evidence="3 4">
    <name type="scientific">Eleutherodactylus coqui</name>
    <name type="common">Puerto Rican coqui</name>
    <dbReference type="NCBI Taxonomy" id="57060"/>
    <lineage>
        <taxon>Eukaryota</taxon>
        <taxon>Metazoa</taxon>
        <taxon>Chordata</taxon>
        <taxon>Craniata</taxon>
        <taxon>Vertebrata</taxon>
        <taxon>Euteleostomi</taxon>
        <taxon>Amphibia</taxon>
        <taxon>Batrachia</taxon>
        <taxon>Anura</taxon>
        <taxon>Neobatrachia</taxon>
        <taxon>Hyloidea</taxon>
        <taxon>Eleutherodactylidae</taxon>
        <taxon>Eleutherodactylinae</taxon>
        <taxon>Eleutherodactylus</taxon>
        <taxon>Eleutherodactylus</taxon>
    </lineage>
</organism>
<dbReference type="GO" id="GO:0015030">
    <property type="term" value="C:Cajal body"/>
    <property type="evidence" value="ECO:0007669"/>
    <property type="project" value="TreeGrafter"/>
</dbReference>
<dbReference type="GO" id="GO:0032183">
    <property type="term" value="F:SUMO binding"/>
    <property type="evidence" value="ECO:0007669"/>
    <property type="project" value="InterPro"/>
</dbReference>
<dbReference type="InterPro" id="IPR033505">
    <property type="entry name" value="USPL1"/>
</dbReference>
<feature type="region of interest" description="Disordered" evidence="1">
    <location>
        <begin position="1477"/>
        <end position="1515"/>
    </location>
</feature>
<dbReference type="InterPro" id="IPR028890">
    <property type="entry name" value="Peptidase_C98"/>
</dbReference>
<sequence>MLGFPALDCETVSPTRLQHGQKECSDSQMPDISETSNVLSNSTLWDKSSFPILPTGYLSTHVPGQCDGVPAVLESHQDVSQNGHLALMHTLGKGSLLPPVADKIDNVQEKVTESLKEPILNGLASGSDYIPSCVSPPTPLLQNSQQECQVKENSSKETSLSASNTGGNSGSRSDTASSFEFLKDKLSLVEPLIEQMENIDNLTVEGKVEAALCNKEATLLIQHSLIEISGNKVSPDLRHDESDQPMNLSLETSLPTRPDDGVQVNSFGSADLSRSLQMMQESGDKMAVSNSLEEVIQESHAEGCSFTDLWKPVSSPCLVVKDRDRSCPALSSDESEESLSESMSDDDFNTPMDLTCPLPHRSMVSTEEPPIPNLSLLQELVQSCQKTNSEEHCHSKFSQDMPPESRVGESALKNSTITSVPSIKDQAHADAAAISLPGNDKKGMTTDSLMDNPAVCHPNDSYSEKVCEPHNSSSSIVKDDCNEHRDARSLNKIPSPGPQISLQDCLKCHFGTNMSLQSVLENTCNDPTTSAPSVKDQVCADAAATSSSYDTSANAHTDAKPLDKISLPSPQILLQDYLKCHCGMNTSQTLQNTHTLDTNSAPEVCSSLCAARDISDSKNVSAQSDSDKDSNTVSHLENKTTASPSDCKSPLSKQKKEFYESTILPDLLLDIQPEHRMEEARSACPSPQSDPTVSMTMASDEKVIKQDVWQKVKEGDKTVEPEAMEVLIDNIQNGSKLSDTLEISLNVDLADDASEAMETNTEDSAQVSESPALKKFNPTERHLQWKNKHSLCWLDCILSALVLSETVNHFVANSHLGKESIIHNLFTRYDEATTMYIDSLDKQKPGKRSDYKRPKYEKCLNEVRMEIFEKLQPLLNCKLGKRESPVFAFPLLLGLDPETEKLYMHSFMWQFKCEACGYSYQQRCQKTLTTFTNVVPEWHPLNAVHSGPCNQCQDTEQKRSMVLEKLNEIFMVHFVGGLPNNDLNEYSFQFKGHLYEVKAIIKFRNKHFSTWISNTDGTWLESDDLRGSFCRRYQKFRVRADDLHIVIWERSNGKTLSENVQLDTAEQDSEYNSTNLSMASPDQTLSSMAAAELSQQVAPILPSVALNTSNPLAGMEGYTDDDVITLTLVEVPLDANGRPVETVPELQQTNTCTTLKEANQGESMHTVQPESQGDYALESEEMDDANVEPAPLRNCRVVLSPLKQSPLKSASEAVATSTPIQQPCNTKTSAAGNWMTRLISNNKTILNSDPLANKNILALKKCSPLKETDVSGVPKKAQNFNGFQGRNLGKTGLLESHIFSLNIASKPHFSPPKEKGAPIAKPLSAPTASGFRMPGSRSLDYSKLLKEEGSSRDDKIRKLRLKLLKKLKGKKNELAALEKLAKKQQRGPLGEQASGGPHGGFNRKEHLRGFWQELQEHIDNADNESVCTMSSSTSICSSPGDAEFFSELFSPSPGSQPSDSNYLEMLADGCGIAAAGQSQQANGHQGEAGALQSTSGSNACSTSTTQNGSSRDESLNLMSNSTLTILNEENSYFNFDDFF</sequence>
<name>A0A8J6FRZ7_ELECQ</name>
<feature type="region of interest" description="Disordered" evidence="1">
    <location>
        <begin position="616"/>
        <end position="653"/>
    </location>
</feature>
<dbReference type="GO" id="GO:0030576">
    <property type="term" value="P:Cajal body organization"/>
    <property type="evidence" value="ECO:0007669"/>
    <property type="project" value="InterPro"/>
</dbReference>
<dbReference type="PANTHER" id="PTHR15294">
    <property type="entry name" value="RETINOVIN-RELATED"/>
    <property type="match status" value="1"/>
</dbReference>
<feature type="region of interest" description="Disordered" evidence="1">
    <location>
        <begin position="141"/>
        <end position="175"/>
    </location>
</feature>
<evidence type="ECO:0000259" key="2">
    <source>
        <dbReference type="PROSITE" id="PS50235"/>
    </source>
</evidence>